<dbReference type="InterPro" id="IPR008965">
    <property type="entry name" value="CBM2/CBM3_carb-bd_dom_sf"/>
</dbReference>
<organism evidence="16 17">
    <name type="scientific">Actinophytocola oryzae</name>
    <dbReference type="NCBI Taxonomy" id="502181"/>
    <lineage>
        <taxon>Bacteria</taxon>
        <taxon>Bacillati</taxon>
        <taxon>Actinomycetota</taxon>
        <taxon>Actinomycetes</taxon>
        <taxon>Pseudonocardiales</taxon>
        <taxon>Pseudonocardiaceae</taxon>
    </lineage>
</organism>
<evidence type="ECO:0000256" key="2">
    <source>
        <dbReference type="ARBA" id="ARBA00007495"/>
    </source>
</evidence>
<dbReference type="AlphaFoldDB" id="A0A4R7VF66"/>
<evidence type="ECO:0000256" key="7">
    <source>
        <dbReference type="ARBA" id="ARBA00023295"/>
    </source>
</evidence>
<evidence type="ECO:0000256" key="6">
    <source>
        <dbReference type="ARBA" id="ARBA00023277"/>
    </source>
</evidence>
<feature type="signal peptide" evidence="12">
    <location>
        <begin position="1"/>
        <end position="24"/>
    </location>
</feature>
<dbReference type="PRINTS" id="PR00134">
    <property type="entry name" value="GLHYDRLASE10"/>
</dbReference>
<proteinExistence type="inferred from homology"/>
<keyword evidence="7 10" id="KW-0326">Glycosidase</keyword>
<dbReference type="Pfam" id="PF00041">
    <property type="entry name" value="fn3"/>
    <property type="match status" value="1"/>
</dbReference>
<evidence type="ECO:0000256" key="12">
    <source>
        <dbReference type="SAM" id="SignalP"/>
    </source>
</evidence>
<evidence type="ECO:0000256" key="10">
    <source>
        <dbReference type="RuleBase" id="RU361174"/>
    </source>
</evidence>
<dbReference type="EC" id="3.2.1.8" evidence="10"/>
<evidence type="ECO:0000256" key="11">
    <source>
        <dbReference type="SAM" id="MobiDB-lite"/>
    </source>
</evidence>
<feature type="domain" description="Fibronectin type-III" evidence="13">
    <location>
        <begin position="353"/>
        <end position="444"/>
    </location>
</feature>
<dbReference type="CDD" id="cd00063">
    <property type="entry name" value="FN3"/>
    <property type="match status" value="1"/>
</dbReference>
<dbReference type="Pfam" id="PF00331">
    <property type="entry name" value="Glyco_hydro_10"/>
    <property type="match status" value="1"/>
</dbReference>
<dbReference type="InterPro" id="IPR017853">
    <property type="entry name" value="GH"/>
</dbReference>
<protein>
    <recommendedName>
        <fullName evidence="10">Beta-xylanase</fullName>
        <ecNumber evidence="10">3.2.1.8</ecNumber>
    </recommendedName>
</protein>
<accession>A0A4R7VF66</accession>
<dbReference type="InterPro" id="IPR044846">
    <property type="entry name" value="GH10"/>
</dbReference>
<keyword evidence="5 10" id="KW-0378">Hydrolase</keyword>
<dbReference type="OrthoDB" id="9815836at2"/>
<gene>
    <name evidence="16" type="ORF">CLV71_10997</name>
</gene>
<dbReference type="PROSITE" id="PS00591">
    <property type="entry name" value="GH10_1"/>
    <property type="match status" value="1"/>
</dbReference>
<keyword evidence="17" id="KW-1185">Reference proteome</keyword>
<dbReference type="InterPro" id="IPR001000">
    <property type="entry name" value="GH10_dom"/>
</dbReference>
<dbReference type="SUPFAM" id="SSF49265">
    <property type="entry name" value="Fibronectin type III"/>
    <property type="match status" value="1"/>
</dbReference>
<evidence type="ECO:0000256" key="1">
    <source>
        <dbReference type="ARBA" id="ARBA00000681"/>
    </source>
</evidence>
<evidence type="ECO:0000313" key="16">
    <source>
        <dbReference type="EMBL" id="TDV47862.1"/>
    </source>
</evidence>
<evidence type="ECO:0000256" key="9">
    <source>
        <dbReference type="PROSITE-ProRule" id="PRU10061"/>
    </source>
</evidence>
<dbReference type="SMART" id="SM00060">
    <property type="entry name" value="FN3"/>
    <property type="match status" value="1"/>
</dbReference>
<evidence type="ECO:0000259" key="14">
    <source>
        <dbReference type="PROSITE" id="PS51173"/>
    </source>
</evidence>
<feature type="domain" description="GH10" evidence="15">
    <location>
        <begin position="28"/>
        <end position="339"/>
    </location>
</feature>
<feature type="compositionally biased region" description="Low complexity" evidence="11">
    <location>
        <begin position="341"/>
        <end position="364"/>
    </location>
</feature>
<comment type="caution">
    <text evidence="16">The sequence shown here is derived from an EMBL/GenBank/DDBJ whole genome shotgun (WGS) entry which is preliminary data.</text>
</comment>
<dbReference type="Gene3D" id="3.20.20.80">
    <property type="entry name" value="Glycosidases"/>
    <property type="match status" value="1"/>
</dbReference>
<dbReference type="RefSeq" id="WP_133905157.1">
    <property type="nucleotide sequence ID" value="NZ_SOCP01000009.1"/>
</dbReference>
<dbReference type="Proteomes" id="UP000294927">
    <property type="component" value="Unassembled WGS sequence"/>
</dbReference>
<feature type="region of interest" description="Disordered" evidence="11">
    <location>
        <begin position="339"/>
        <end position="364"/>
    </location>
</feature>
<comment type="catalytic activity">
    <reaction evidence="1 10">
        <text>Endohydrolysis of (1-&gt;4)-beta-D-xylosidic linkages in xylans.</text>
        <dbReference type="EC" id="3.2.1.8"/>
    </reaction>
</comment>
<evidence type="ECO:0000259" key="15">
    <source>
        <dbReference type="PROSITE" id="PS51760"/>
    </source>
</evidence>
<dbReference type="SUPFAM" id="SSF49384">
    <property type="entry name" value="Carbohydrate-binding domain"/>
    <property type="match status" value="1"/>
</dbReference>
<evidence type="ECO:0000259" key="13">
    <source>
        <dbReference type="PROSITE" id="PS50853"/>
    </source>
</evidence>
<dbReference type="EMBL" id="SOCP01000009">
    <property type="protein sequence ID" value="TDV47862.1"/>
    <property type="molecule type" value="Genomic_DNA"/>
</dbReference>
<dbReference type="Pfam" id="PF00553">
    <property type="entry name" value="CBM_2"/>
    <property type="match status" value="1"/>
</dbReference>
<dbReference type="InterPro" id="IPR003961">
    <property type="entry name" value="FN3_dom"/>
</dbReference>
<dbReference type="InterPro" id="IPR036116">
    <property type="entry name" value="FN3_sf"/>
</dbReference>
<dbReference type="GO" id="GO:0030247">
    <property type="term" value="F:polysaccharide binding"/>
    <property type="evidence" value="ECO:0007669"/>
    <property type="project" value="UniProtKB-UniRule"/>
</dbReference>
<name>A0A4R7VF66_9PSEU</name>
<dbReference type="InterPro" id="IPR013783">
    <property type="entry name" value="Ig-like_fold"/>
</dbReference>
<evidence type="ECO:0000256" key="3">
    <source>
        <dbReference type="ARBA" id="ARBA00022651"/>
    </source>
</evidence>
<dbReference type="PROSITE" id="PS50853">
    <property type="entry name" value="FN3"/>
    <property type="match status" value="1"/>
</dbReference>
<dbReference type="InterPro" id="IPR012291">
    <property type="entry name" value="CBM2_carb-bd_dom_sf"/>
</dbReference>
<reference evidence="16 17" key="1">
    <citation type="submission" date="2019-03" db="EMBL/GenBank/DDBJ databases">
        <title>Genomic Encyclopedia of Archaeal and Bacterial Type Strains, Phase II (KMG-II): from individual species to whole genera.</title>
        <authorList>
            <person name="Goeker M."/>
        </authorList>
    </citation>
    <scope>NUCLEOTIDE SEQUENCE [LARGE SCALE GENOMIC DNA]</scope>
    <source>
        <strain evidence="16 17">DSM 45499</strain>
    </source>
</reference>
<dbReference type="InterPro" id="IPR031158">
    <property type="entry name" value="GH10_AS"/>
</dbReference>
<dbReference type="SMART" id="SM00633">
    <property type="entry name" value="Glyco_10"/>
    <property type="match status" value="1"/>
</dbReference>
<dbReference type="GO" id="GO:0045493">
    <property type="term" value="P:xylan catabolic process"/>
    <property type="evidence" value="ECO:0007669"/>
    <property type="project" value="UniProtKB-KW"/>
</dbReference>
<dbReference type="GO" id="GO:0031176">
    <property type="term" value="F:endo-1,4-beta-xylanase activity"/>
    <property type="evidence" value="ECO:0007669"/>
    <property type="project" value="UniProtKB-EC"/>
</dbReference>
<keyword evidence="3 16" id="KW-0858">Xylan degradation</keyword>
<dbReference type="SMART" id="SM00637">
    <property type="entry name" value="CBD_II"/>
    <property type="match status" value="1"/>
</dbReference>
<keyword evidence="8 10" id="KW-0624">Polysaccharide degradation</keyword>
<evidence type="ECO:0000256" key="8">
    <source>
        <dbReference type="ARBA" id="ARBA00023326"/>
    </source>
</evidence>
<feature type="domain" description="CBM2" evidence="14">
    <location>
        <begin position="443"/>
        <end position="556"/>
    </location>
</feature>
<dbReference type="PANTHER" id="PTHR31490:SF88">
    <property type="entry name" value="BETA-XYLANASE"/>
    <property type="match status" value="1"/>
</dbReference>
<dbReference type="PROSITE" id="PS51760">
    <property type="entry name" value="GH10_2"/>
    <property type="match status" value="1"/>
</dbReference>
<evidence type="ECO:0000256" key="4">
    <source>
        <dbReference type="ARBA" id="ARBA00022729"/>
    </source>
</evidence>
<feature type="active site" description="Nucleophile" evidence="9">
    <location>
        <position position="261"/>
    </location>
</feature>
<dbReference type="Gene3D" id="2.60.40.10">
    <property type="entry name" value="Immunoglobulins"/>
    <property type="match status" value="1"/>
</dbReference>
<evidence type="ECO:0000256" key="5">
    <source>
        <dbReference type="ARBA" id="ARBA00022801"/>
    </source>
</evidence>
<feature type="chain" id="PRO_5038830155" description="Beta-xylanase" evidence="12">
    <location>
        <begin position="25"/>
        <end position="556"/>
    </location>
</feature>
<dbReference type="Gene3D" id="2.60.40.290">
    <property type="match status" value="1"/>
</dbReference>
<dbReference type="SUPFAM" id="SSF51445">
    <property type="entry name" value="(Trans)glycosidases"/>
    <property type="match status" value="1"/>
</dbReference>
<dbReference type="PROSITE" id="PS51173">
    <property type="entry name" value="CBM2"/>
    <property type="match status" value="1"/>
</dbReference>
<dbReference type="InterPro" id="IPR001919">
    <property type="entry name" value="CBD2"/>
</dbReference>
<keyword evidence="6 10" id="KW-0119">Carbohydrate metabolism</keyword>
<sequence>MFVRRALAATLVVLSGLAGVVVLAAPASADPLKVHAAARGKYFGDAVDNNEITDAQYRPLIASEFSQLTPGNAMKWDSTEPTQGQFSYTRGDEIVSLARANGQTVRGHTLVWHQQTPNWVQNLDATALRSALQNHITNVVNHYEGQLYAWDVVNEALNDDGTMRNSFWYAKLGSSYIADAFRAARAADPDVKLYINDYNTDGMGAKSNAMYTLVQSLLSQGVPIDGVGFQAHLAIQYGFPSQMQQNLQRFADLGLDVAITELDVRMQLPSDSTKLATQATYFKNVIDACLAVTRCVGITTWGYTDKYSWVPNTFPGEGAALLVDESFRQKPAYTAVHDALAGGSTPDTTAPTTPGTPTASGVTSSTAALSWSASTDSGGSGLSGYNVYREQGTTDPLLGQSTSASTTLTGLTPSTQYQVYVRARDGAGNLSTPSATVTFTTASGPAAGPCRVAYTASNWGDGGGFSGSVTITNTGTATVNGWTLAFAFPSGQRVSQGWNATWTQASGSANVTATNMSYNGTLSANASVQIGFNGTYSGTNTAPTTFTLNGAACTTA</sequence>
<comment type="similarity">
    <text evidence="2 10">Belongs to the glycosyl hydrolase 10 (cellulase F) family.</text>
</comment>
<dbReference type="PANTHER" id="PTHR31490">
    <property type="entry name" value="GLYCOSYL HYDROLASE"/>
    <property type="match status" value="1"/>
</dbReference>
<keyword evidence="4 12" id="KW-0732">Signal</keyword>
<evidence type="ECO:0000313" key="17">
    <source>
        <dbReference type="Proteomes" id="UP000294927"/>
    </source>
</evidence>